<feature type="region of interest" description="Disordered" evidence="1">
    <location>
        <begin position="1"/>
        <end position="22"/>
    </location>
</feature>
<dbReference type="AlphaFoldDB" id="A0A5K1D6W4"/>
<proteinExistence type="predicted"/>
<organism evidence="2">
    <name type="scientific">Nymphaea colorata</name>
    <name type="common">pocket water lily</name>
    <dbReference type="NCBI Taxonomy" id="210225"/>
    <lineage>
        <taxon>Eukaryota</taxon>
        <taxon>Viridiplantae</taxon>
        <taxon>Streptophyta</taxon>
        <taxon>Embryophyta</taxon>
        <taxon>Tracheophyta</taxon>
        <taxon>Spermatophyta</taxon>
        <taxon>Magnoliopsida</taxon>
        <taxon>Nymphaeales</taxon>
        <taxon>Nymphaeaceae</taxon>
        <taxon>Nymphaea</taxon>
    </lineage>
</organism>
<dbReference type="EMBL" id="LR721783">
    <property type="protein sequence ID" value="VVW36560.1"/>
    <property type="molecule type" value="Genomic_DNA"/>
</dbReference>
<protein>
    <submittedName>
        <fullName evidence="2">Uncharacterized protein</fullName>
    </submittedName>
</protein>
<feature type="region of interest" description="Disordered" evidence="1">
    <location>
        <begin position="54"/>
        <end position="92"/>
    </location>
</feature>
<evidence type="ECO:0000313" key="2">
    <source>
        <dbReference type="EMBL" id="VVW36560.1"/>
    </source>
</evidence>
<accession>A0A5K1D6W4</accession>
<gene>
    <name evidence="2" type="ORF">NYM_LOCUS20234</name>
</gene>
<reference evidence="2" key="1">
    <citation type="submission" date="2019-09" db="EMBL/GenBank/DDBJ databases">
        <authorList>
            <person name="Zhang L."/>
        </authorList>
    </citation>
    <scope>NUCLEOTIDE SEQUENCE</scope>
</reference>
<dbReference type="Gramene" id="NC5G0251290.1">
    <property type="protein sequence ID" value="NC5G0251290.1:cds"/>
    <property type="gene ID" value="NC5G0251290"/>
</dbReference>
<feature type="compositionally biased region" description="Acidic residues" evidence="1">
    <location>
        <begin position="80"/>
        <end position="92"/>
    </location>
</feature>
<name>A0A5K1D6W4_9MAGN</name>
<evidence type="ECO:0000256" key="1">
    <source>
        <dbReference type="SAM" id="MobiDB-lite"/>
    </source>
</evidence>
<sequence length="92" mass="10439">MQRRELQKPSSRKHTSHFDPISLENFDNLEPWIEEEPATIFDDEDLECFNLEAEATEGSGDEGESANATAGAEYVGEDLPILDDEDEDEDYE</sequence>